<evidence type="ECO:0000313" key="3">
    <source>
        <dbReference type="Proteomes" id="UP000800036"/>
    </source>
</evidence>
<feature type="compositionally biased region" description="Acidic residues" evidence="1">
    <location>
        <begin position="285"/>
        <end position="294"/>
    </location>
</feature>
<sequence>MASPTTPLSPGSRLPQPQPSLGPIDLVAEGTDPAEYDQLQPEKPTIKQQGVQHQTFKRRRQNADIESGDTGDMLNRVRMTLTPPTSPATSSEGPVEDNELGQDAGDMEDEDENRETVQEIYEETRQLTDSIVVNLVPRQPPTEAFKGPPPAKDSSWTQTEHAPTLQYANQDICPIDWEFIKARSTGLNDINIQSYELRKPWIPKSRGGELGFEKMVGKIHEPGDTSVQTLESARKRFNKANLIVFEVTGVYFEGFTASLKENKAFATTKAAEMLGYGINDKSEPNDDSEGDSDSMPDCSFEGDHSDEGCAQALATQHAPFGCHIHEPLERQFVETEKLEAIRISESLLDKTYLLDVSAKAFDIFTVVLLTAFDDDDDHIEYTQARYEDAGKGTSFHNLFETYCLSQPLETPVVSDMILERLRLIFNDSETSLHLFQPKSLRYLFAHTDASDPIRLLIIDVFQTDVHAADSRADLYGRQTYPEALLRYWDHWKHQQQKIIRPKDQRLNDQCPTETYTGRRKAQDGLIGVLSKAPDV</sequence>
<dbReference type="OrthoDB" id="3791649at2759"/>
<dbReference type="EMBL" id="ML976656">
    <property type="protein sequence ID" value="KAF1980261.1"/>
    <property type="molecule type" value="Genomic_DNA"/>
</dbReference>
<accession>A0A6A5VSN1</accession>
<proteinExistence type="predicted"/>
<feature type="region of interest" description="Disordered" evidence="1">
    <location>
        <begin position="277"/>
        <end position="303"/>
    </location>
</feature>
<organism evidence="2 3">
    <name type="scientific">Bimuria novae-zelandiae CBS 107.79</name>
    <dbReference type="NCBI Taxonomy" id="1447943"/>
    <lineage>
        <taxon>Eukaryota</taxon>
        <taxon>Fungi</taxon>
        <taxon>Dikarya</taxon>
        <taxon>Ascomycota</taxon>
        <taxon>Pezizomycotina</taxon>
        <taxon>Dothideomycetes</taxon>
        <taxon>Pleosporomycetidae</taxon>
        <taxon>Pleosporales</taxon>
        <taxon>Massarineae</taxon>
        <taxon>Didymosphaeriaceae</taxon>
        <taxon>Bimuria</taxon>
    </lineage>
</organism>
<protein>
    <submittedName>
        <fullName evidence="2">Uncharacterized protein</fullName>
    </submittedName>
</protein>
<evidence type="ECO:0000256" key="1">
    <source>
        <dbReference type="SAM" id="MobiDB-lite"/>
    </source>
</evidence>
<dbReference type="Proteomes" id="UP000800036">
    <property type="component" value="Unassembled WGS sequence"/>
</dbReference>
<dbReference type="AlphaFoldDB" id="A0A6A5VSN1"/>
<feature type="region of interest" description="Disordered" evidence="1">
    <location>
        <begin position="1"/>
        <end position="110"/>
    </location>
</feature>
<keyword evidence="3" id="KW-1185">Reference proteome</keyword>
<feature type="compositionally biased region" description="Acidic residues" evidence="1">
    <location>
        <begin position="94"/>
        <end position="110"/>
    </location>
</feature>
<reference evidence="2" key="1">
    <citation type="journal article" date="2020" name="Stud. Mycol.">
        <title>101 Dothideomycetes genomes: a test case for predicting lifestyles and emergence of pathogens.</title>
        <authorList>
            <person name="Haridas S."/>
            <person name="Albert R."/>
            <person name="Binder M."/>
            <person name="Bloem J."/>
            <person name="Labutti K."/>
            <person name="Salamov A."/>
            <person name="Andreopoulos B."/>
            <person name="Baker S."/>
            <person name="Barry K."/>
            <person name="Bills G."/>
            <person name="Bluhm B."/>
            <person name="Cannon C."/>
            <person name="Castanera R."/>
            <person name="Culley D."/>
            <person name="Daum C."/>
            <person name="Ezra D."/>
            <person name="Gonzalez J."/>
            <person name="Henrissat B."/>
            <person name="Kuo A."/>
            <person name="Liang C."/>
            <person name="Lipzen A."/>
            <person name="Lutzoni F."/>
            <person name="Magnuson J."/>
            <person name="Mondo S."/>
            <person name="Nolan M."/>
            <person name="Ohm R."/>
            <person name="Pangilinan J."/>
            <person name="Park H.-J."/>
            <person name="Ramirez L."/>
            <person name="Alfaro M."/>
            <person name="Sun H."/>
            <person name="Tritt A."/>
            <person name="Yoshinaga Y."/>
            <person name="Zwiers L.-H."/>
            <person name="Turgeon B."/>
            <person name="Goodwin S."/>
            <person name="Spatafora J."/>
            <person name="Crous P."/>
            <person name="Grigoriev I."/>
        </authorList>
    </citation>
    <scope>NUCLEOTIDE SEQUENCE</scope>
    <source>
        <strain evidence="2">CBS 107.79</strain>
    </source>
</reference>
<gene>
    <name evidence="2" type="ORF">BU23DRAFT_562649</name>
</gene>
<evidence type="ECO:0000313" key="2">
    <source>
        <dbReference type="EMBL" id="KAF1980261.1"/>
    </source>
</evidence>
<name>A0A6A5VSN1_9PLEO</name>
<feature type="region of interest" description="Disordered" evidence="1">
    <location>
        <begin position="139"/>
        <end position="159"/>
    </location>
</feature>